<accession>G7GXN8</accession>
<dbReference type="GO" id="GO:0055070">
    <property type="term" value="P:copper ion homeostasis"/>
    <property type="evidence" value="ECO:0007669"/>
    <property type="project" value="InterPro"/>
</dbReference>
<dbReference type="InterPro" id="IPR021522">
    <property type="entry name" value="MctB"/>
</dbReference>
<keyword evidence="1" id="KW-0472">Membrane</keyword>
<organism evidence="2 3">
    <name type="scientific">Gordonia araii NBRC 100433</name>
    <dbReference type="NCBI Taxonomy" id="1073574"/>
    <lineage>
        <taxon>Bacteria</taxon>
        <taxon>Bacillati</taxon>
        <taxon>Actinomycetota</taxon>
        <taxon>Actinomycetes</taxon>
        <taxon>Mycobacteriales</taxon>
        <taxon>Gordoniaceae</taxon>
        <taxon>Gordonia</taxon>
    </lineage>
</organism>
<sequence>MISLRQHAISLIAVFAALIIGLFLGTGFLGDKMNSLTGTSRDRIGDLNDQLDEANAARNASDGFAHAVAPRLLHEQLDGRSVIVVTAPNAADDDVTAVKESMSAAGARFTGQLGLTTELLRDREAEKLRSIIDQSIPPGKNLRPELTDSGGRLGDLLGLLLQTGAGRGNLPAAQVTTALTTLRDGGFIDYTDRAVAPAQLVVIVTGGAFPADSGAQGQLVGRLAGAFAARGLGGVLAGRVGSAKGGSPIAVVRSDPSLGNSVATVDNVNQPIGRITTVLALRASTQGKPAAYGIGAGATAITPPA</sequence>
<keyword evidence="3" id="KW-1185">Reference proteome</keyword>
<evidence type="ECO:0000256" key="1">
    <source>
        <dbReference type="SAM" id="Phobius"/>
    </source>
</evidence>
<evidence type="ECO:0000313" key="3">
    <source>
        <dbReference type="Proteomes" id="UP000035088"/>
    </source>
</evidence>
<name>G7GXN8_9ACTN</name>
<proteinExistence type="predicted"/>
<dbReference type="OrthoDB" id="4350157at2"/>
<comment type="caution">
    <text evidence="2">The sequence shown here is derived from an EMBL/GenBank/DDBJ whole genome shotgun (WGS) entry which is preliminary data.</text>
</comment>
<dbReference type="RefSeq" id="WP_007320443.1">
    <property type="nucleotide sequence ID" value="NZ_BAEE01000009.1"/>
</dbReference>
<dbReference type="EMBL" id="BAEE01000009">
    <property type="protein sequence ID" value="GAB08363.1"/>
    <property type="molecule type" value="Genomic_DNA"/>
</dbReference>
<dbReference type="STRING" id="1073574.GOARA_009_00100"/>
<reference evidence="2 3" key="1">
    <citation type="submission" date="2011-11" db="EMBL/GenBank/DDBJ databases">
        <title>Whole genome shotgun sequence of Gordonia araii NBRC 100433.</title>
        <authorList>
            <person name="Yoshida Y."/>
            <person name="Hosoyama A."/>
            <person name="Tsuchikane K."/>
            <person name="Katsumata H."/>
            <person name="Yamazaki S."/>
            <person name="Fujita N."/>
        </authorList>
    </citation>
    <scope>NUCLEOTIDE SEQUENCE [LARGE SCALE GENOMIC DNA]</scope>
    <source>
        <strain evidence="2 3">NBRC 100433</strain>
    </source>
</reference>
<dbReference type="Pfam" id="PF11382">
    <property type="entry name" value="MctB"/>
    <property type="match status" value="1"/>
</dbReference>
<dbReference type="AlphaFoldDB" id="G7GXN8"/>
<keyword evidence="1" id="KW-0812">Transmembrane</keyword>
<gene>
    <name evidence="2" type="ORF">GOARA_009_00100</name>
</gene>
<protein>
    <submittedName>
        <fullName evidence="2">Putative channel protein</fullName>
    </submittedName>
</protein>
<dbReference type="GO" id="GO:0016020">
    <property type="term" value="C:membrane"/>
    <property type="evidence" value="ECO:0007669"/>
    <property type="project" value="InterPro"/>
</dbReference>
<keyword evidence="1" id="KW-1133">Transmembrane helix</keyword>
<dbReference type="Proteomes" id="UP000035088">
    <property type="component" value="Unassembled WGS sequence"/>
</dbReference>
<evidence type="ECO:0000313" key="2">
    <source>
        <dbReference type="EMBL" id="GAB08363.1"/>
    </source>
</evidence>
<feature type="transmembrane region" description="Helical" evidence="1">
    <location>
        <begin position="7"/>
        <end position="30"/>
    </location>
</feature>